<dbReference type="EMBL" id="LSYV01000106">
    <property type="protein sequence ID" value="KXZ43022.1"/>
    <property type="molecule type" value="Genomic_DNA"/>
</dbReference>
<dbReference type="Pfam" id="PF00400">
    <property type="entry name" value="WD40"/>
    <property type="match status" value="1"/>
</dbReference>
<dbReference type="STRING" id="33097.A0A150FZK0"/>
<feature type="compositionally biased region" description="Low complexity" evidence="7">
    <location>
        <begin position="1336"/>
        <end position="1347"/>
    </location>
</feature>
<feature type="region of interest" description="Disordered" evidence="7">
    <location>
        <begin position="1493"/>
        <end position="1513"/>
    </location>
</feature>
<dbReference type="InterPro" id="IPR036322">
    <property type="entry name" value="WD40_repeat_dom_sf"/>
</dbReference>
<feature type="compositionally biased region" description="Basic and acidic residues" evidence="7">
    <location>
        <begin position="1493"/>
        <end position="1510"/>
    </location>
</feature>
<dbReference type="GO" id="GO:0030488">
    <property type="term" value="P:tRNA methylation"/>
    <property type="evidence" value="ECO:0007669"/>
    <property type="project" value="TreeGrafter"/>
</dbReference>
<keyword evidence="9" id="KW-1185">Reference proteome</keyword>
<dbReference type="PANTHER" id="PTHR14344">
    <property type="entry name" value="WD REPEAT PROTEIN"/>
    <property type="match status" value="1"/>
</dbReference>
<dbReference type="OrthoDB" id="548540at2759"/>
<dbReference type="InterPro" id="IPR015943">
    <property type="entry name" value="WD40/YVTN_repeat-like_dom_sf"/>
</dbReference>
<protein>
    <submittedName>
        <fullName evidence="8">Uncharacterized protein</fullName>
    </submittedName>
</protein>
<feature type="compositionally biased region" description="Gly residues" evidence="7">
    <location>
        <begin position="1274"/>
        <end position="1294"/>
    </location>
</feature>
<keyword evidence="4" id="KW-0819">tRNA processing</keyword>
<name>A0A150FZK0_GONPE</name>
<feature type="region of interest" description="Disordered" evidence="7">
    <location>
        <begin position="1335"/>
        <end position="1387"/>
    </location>
</feature>
<feature type="region of interest" description="Disordered" evidence="7">
    <location>
        <begin position="260"/>
        <end position="321"/>
    </location>
</feature>
<evidence type="ECO:0000256" key="6">
    <source>
        <dbReference type="ARBA" id="ARBA00038255"/>
    </source>
</evidence>
<evidence type="ECO:0000256" key="4">
    <source>
        <dbReference type="ARBA" id="ARBA00022694"/>
    </source>
</evidence>
<dbReference type="SUPFAM" id="SSF50978">
    <property type="entry name" value="WD40 repeat-like"/>
    <property type="match status" value="1"/>
</dbReference>
<feature type="region of interest" description="Disordered" evidence="7">
    <location>
        <begin position="156"/>
        <end position="191"/>
    </location>
</feature>
<dbReference type="GO" id="GO:0005737">
    <property type="term" value="C:cytoplasm"/>
    <property type="evidence" value="ECO:0007669"/>
    <property type="project" value="UniProtKB-SubCell"/>
</dbReference>
<accession>A0A150FZK0</accession>
<feature type="compositionally biased region" description="Low complexity" evidence="7">
    <location>
        <begin position="1786"/>
        <end position="1799"/>
    </location>
</feature>
<evidence type="ECO:0000256" key="3">
    <source>
        <dbReference type="ARBA" id="ARBA00022574"/>
    </source>
</evidence>
<feature type="compositionally biased region" description="Low complexity" evidence="7">
    <location>
        <begin position="1719"/>
        <end position="1736"/>
    </location>
</feature>
<evidence type="ECO:0000313" key="8">
    <source>
        <dbReference type="EMBL" id="KXZ43022.1"/>
    </source>
</evidence>
<evidence type="ECO:0000256" key="7">
    <source>
        <dbReference type="SAM" id="MobiDB-lite"/>
    </source>
</evidence>
<feature type="region of interest" description="Disordered" evidence="7">
    <location>
        <begin position="1701"/>
        <end position="1736"/>
    </location>
</feature>
<comment type="similarity">
    <text evidence="6">Belongs to the WD repeat WDR6 family.</text>
</comment>
<feature type="compositionally biased region" description="Low complexity" evidence="7">
    <location>
        <begin position="820"/>
        <end position="832"/>
    </location>
</feature>
<feature type="compositionally biased region" description="Low complexity" evidence="7">
    <location>
        <begin position="179"/>
        <end position="191"/>
    </location>
</feature>
<feature type="compositionally biased region" description="Low complexity" evidence="7">
    <location>
        <begin position="1416"/>
        <end position="1433"/>
    </location>
</feature>
<gene>
    <name evidence="8" type="ORF">GPECTOR_106g116</name>
</gene>
<dbReference type="Proteomes" id="UP000075714">
    <property type="component" value="Unassembled WGS sequence"/>
</dbReference>
<organism evidence="8 9">
    <name type="scientific">Gonium pectorale</name>
    <name type="common">Green alga</name>
    <dbReference type="NCBI Taxonomy" id="33097"/>
    <lineage>
        <taxon>Eukaryota</taxon>
        <taxon>Viridiplantae</taxon>
        <taxon>Chlorophyta</taxon>
        <taxon>core chlorophytes</taxon>
        <taxon>Chlorophyceae</taxon>
        <taxon>CS clade</taxon>
        <taxon>Chlamydomonadales</taxon>
        <taxon>Volvocaceae</taxon>
        <taxon>Gonium</taxon>
    </lineage>
</organism>
<feature type="region of interest" description="Disordered" evidence="7">
    <location>
        <begin position="106"/>
        <end position="134"/>
    </location>
</feature>
<dbReference type="PANTHER" id="PTHR14344:SF3">
    <property type="entry name" value="WD REPEAT-CONTAINING PROTEIN 6"/>
    <property type="match status" value="1"/>
</dbReference>
<feature type="region of interest" description="Disordered" evidence="7">
    <location>
        <begin position="818"/>
        <end position="838"/>
    </location>
</feature>
<feature type="compositionally biased region" description="Low complexity" evidence="7">
    <location>
        <begin position="726"/>
        <end position="739"/>
    </location>
</feature>
<feature type="region of interest" description="Disordered" evidence="7">
    <location>
        <begin position="1844"/>
        <end position="1870"/>
    </location>
</feature>
<keyword evidence="5" id="KW-0677">Repeat</keyword>
<feature type="region of interest" description="Disordered" evidence="7">
    <location>
        <begin position="1271"/>
        <end position="1294"/>
    </location>
</feature>
<feature type="region of interest" description="Disordered" evidence="7">
    <location>
        <begin position="1411"/>
        <end position="1433"/>
    </location>
</feature>
<keyword evidence="2" id="KW-0963">Cytoplasm</keyword>
<dbReference type="SMART" id="SM00320">
    <property type="entry name" value="WD40"/>
    <property type="match status" value="4"/>
</dbReference>
<evidence type="ECO:0000256" key="2">
    <source>
        <dbReference type="ARBA" id="ARBA00022490"/>
    </source>
</evidence>
<feature type="region of interest" description="Disordered" evidence="7">
    <location>
        <begin position="1893"/>
        <end position="1918"/>
    </location>
</feature>
<feature type="compositionally biased region" description="Low complexity" evidence="7">
    <location>
        <begin position="1893"/>
        <end position="1910"/>
    </location>
</feature>
<proteinExistence type="inferred from homology"/>
<dbReference type="Gene3D" id="2.130.10.10">
    <property type="entry name" value="YVTN repeat-like/Quinoprotein amine dehydrogenase"/>
    <property type="match status" value="2"/>
</dbReference>
<evidence type="ECO:0000256" key="5">
    <source>
        <dbReference type="ARBA" id="ARBA00022737"/>
    </source>
</evidence>
<feature type="region of interest" description="Disordered" evidence="7">
    <location>
        <begin position="1769"/>
        <end position="1800"/>
    </location>
</feature>
<comment type="caution">
    <text evidence="8">The sequence shown here is derived from an EMBL/GenBank/DDBJ whole genome shotgun (WGS) entry which is preliminary data.</text>
</comment>
<feature type="region of interest" description="Disordered" evidence="7">
    <location>
        <begin position="379"/>
        <end position="425"/>
    </location>
</feature>
<dbReference type="InterPro" id="IPR001680">
    <property type="entry name" value="WD40_rpt"/>
</dbReference>
<feature type="region of interest" description="Disordered" evidence="7">
    <location>
        <begin position="710"/>
        <end position="742"/>
    </location>
</feature>
<reference evidence="9" key="1">
    <citation type="journal article" date="2016" name="Nat. Commun.">
        <title>The Gonium pectorale genome demonstrates co-option of cell cycle regulation during the evolution of multicellularity.</title>
        <authorList>
            <person name="Hanschen E.R."/>
            <person name="Marriage T.N."/>
            <person name="Ferris P.J."/>
            <person name="Hamaji T."/>
            <person name="Toyoda A."/>
            <person name="Fujiyama A."/>
            <person name="Neme R."/>
            <person name="Noguchi H."/>
            <person name="Minakuchi Y."/>
            <person name="Suzuki M."/>
            <person name="Kawai-Toyooka H."/>
            <person name="Smith D.R."/>
            <person name="Sparks H."/>
            <person name="Anderson J."/>
            <person name="Bakaric R."/>
            <person name="Luria V."/>
            <person name="Karger A."/>
            <person name="Kirschner M.W."/>
            <person name="Durand P.M."/>
            <person name="Michod R.E."/>
            <person name="Nozaki H."/>
            <person name="Olson B.J."/>
        </authorList>
    </citation>
    <scope>NUCLEOTIDE SEQUENCE [LARGE SCALE GENOMIC DNA]</scope>
    <source>
        <strain evidence="9">NIES-2863</strain>
    </source>
</reference>
<keyword evidence="3" id="KW-0853">WD repeat</keyword>
<feature type="compositionally biased region" description="Low complexity" evidence="7">
    <location>
        <begin position="408"/>
        <end position="422"/>
    </location>
</feature>
<feature type="compositionally biased region" description="Pro residues" evidence="7">
    <location>
        <begin position="398"/>
        <end position="407"/>
    </location>
</feature>
<comment type="subcellular location">
    <subcellularLocation>
        <location evidence="1">Cytoplasm</location>
    </subcellularLocation>
</comment>
<evidence type="ECO:0000313" key="9">
    <source>
        <dbReference type="Proteomes" id="UP000075714"/>
    </source>
</evidence>
<evidence type="ECO:0000256" key="1">
    <source>
        <dbReference type="ARBA" id="ARBA00004496"/>
    </source>
</evidence>
<sequence>MALVKSALTGDVTALLFARLGPHRDCTVLFAGCGPQLLVYRLHGGGQLLAVHRVLDGCRIHGVAVTPAHGAAPAADSDAGGWGRSRDGDDAAAWVAVYGDRWPVPRAYEHDTAPNEPSPAPAAEAQAQPHEPPADQPQLLLLLALALADNSVEVWRLRGPPPSAQAGSKQPPPPPQGPPEDAQQQRQQQQTQPAGAGRLCLLEACCVLVGRCGTRGQLFSAAVLPLPHPRTGELRLWVAAGTMFNEVLLWRLPPLPPLPHDLQAPRSRHATTQPPPPLTASTPPSLSGGAPPPAPDRGTGCHLPEAPGMGADSSPAPPDWPQCVMAEPGRLQRLAARYADLEARLRGTEARLAPCSATPREVAGPPSASALSLFPAGSGLPAAGSSQQGCAAPASSLPQPPPYPPPTESWGPEAHGPAAQRAPARRRGPLRVLCAVRHVLRGHEGSVFHVEWLPAAQQPAAAAAAPGPSAASPPVEAPTAEVGAGPAMIGGGAGSAAASTTGADVVGVAGGGAPRAPGLGGGSGGWMLATTSDDRSARLWALPDLGEGALTAAAPAAPAAASGGGGGVGTGTGRRSCGGADVVAARSSSSSSSSSSASSSAAAAASGAASNGGAGGGLGRLLLVTGSEDCSARVWEAGSGRCLAVLQGHRGRGIWRSALLAEEGLLATAGADGVIRIWALREWAGGLLGAPPAPAPAGAHRGVRPIGMLAGAGNSGPQRSPGLTSAGAVAPGAAEGGPASQHRLRLPLPPAPEALCRGGGCDARGRAAGDAAGSAGGGEGVRCLALQRGGRFLLAGGYSGCVHRLCLEHMQQEHVRELAGESSEAAPAPAKPHSTRGAGAGVEEVAPVGGSQQERRDGFASAAAAPSAAWELLYGDSAAGAVTCLEACPLPLGQWGAVAGGSFGGSCDGGGDGPAAGGGAASSGGAGAAGALVAAGHNSGQVAVLWVPTPDVDGGDSGTGGGGGEAMPLCSWRATGTGAVIGAWWAEALGPGVLLTVGGDAPAVRLWRLPPPPQPQPQPPGTQVTHGSPRLLAVARSPLRGRLLVADVCPVRRALLAGDQHGNLLAFAFPRDAWDAVAAAAGEDPAAAAATAATAPPASAEGPSPHELPCVASSHGALGPAAASWVRLQPGAGPGVFCVAGRDGLMATYRYRYHTPHDTDAAAGAATGAGNGGGAARAGVLECLGSSSRTGVASIEAVLHWPPPPPHAASASSTSASASAGCTLVAGFRGPELLLVGLSPDPAELLRLPGCGGWRRTHALAVEGPDHLTFAHVEGGGGGGGGSGNSGGGGNGSRSGGSIVVVARRSRGSAVAALAPTAAAAAVWAAALLRRNDEGAATTERAAPAAAEEPEEEEEEDAPPAVSSRWLSTRPPRQGLRPRSLRVAQPAPSGDRRYLALALLGIGRWPPALPPCDQTSAPAADAAPSSSSSSSSSRTFAAPAAAAAAPAAPTALLAVSSSDATASLLTWCLASRCWATVARLGCHRHPVLALAHLPDDGDDRSAGGERDGEGRGGGSGCGGYWLVSGDTAGDVAVWWLPAWLHGVGAQGGGGAAATNGLASASARCADAGPGGGSGGGGGARDDGRVLTLTPALVVRRVHQSGVNALAVGWAPPAPGGGGECRSRSLVVVSGGDDQALAVLHLRLHARRSTSAGPCGGGAAEAPAAAAAATERWDPQLVGAAVRPLAHASALRGVVLLSGGGGDDGGGRAGSGSRQHSPLATPAGPSGGDAATAPTPAAAAEEVAAAVAPHVSSVGLDQALRLWRLERAAPAGGRGEPADGVASRQRPAGAVPTAATATPPYRRGGGGGCVLSIERRAAAQAGPHAVAEVAEVELVRRCCGEEGTWDAEEEAETDCAGGGGGGEQGSARRRAPGLGVRRDYVAWAGAAAAAAVSSATAGSNKNSSSSNSSSDGGSGDGADQLVAGDEALLLRPVAACALDVPEPACLAAVGLRAGALVRPAAAGPAPRAVTAVAGRGLQLVEGSW</sequence>
<dbReference type="InterPro" id="IPR051973">
    <property type="entry name" value="tRNA_Anticodon_Mtase-Reg"/>
</dbReference>
<feature type="compositionally biased region" description="Low complexity" evidence="7">
    <location>
        <begin position="279"/>
        <end position="289"/>
    </location>
</feature>
<feature type="compositionally biased region" description="Acidic residues" evidence="7">
    <location>
        <begin position="1348"/>
        <end position="1358"/>
    </location>
</feature>